<keyword evidence="2" id="KW-1185">Reference proteome</keyword>
<dbReference type="OrthoDB" id="194468at2759"/>
<protein>
    <recommendedName>
        <fullName evidence="3">MPN domain-containing protein</fullName>
    </recommendedName>
</protein>
<dbReference type="PANTHER" id="PTHR12941">
    <property type="entry name" value="ER MEMBRANE PROTEIN COMPLEX"/>
    <property type="match status" value="1"/>
</dbReference>
<evidence type="ECO:0008006" key="3">
    <source>
        <dbReference type="Google" id="ProtNLM"/>
    </source>
</evidence>
<dbReference type="InterPro" id="IPR005366">
    <property type="entry name" value="EMC8/9"/>
</dbReference>
<evidence type="ECO:0000313" key="2">
    <source>
        <dbReference type="Proteomes" id="UP001150925"/>
    </source>
</evidence>
<sequence length="227" mass="25123">MHFQLTPKAYGKVLAHCFKYPWKAVHGVLLATDTSSSPSADPCVVVDALPWGHNWLGLLPLAEVALQLTKVYCRQHQLRIVGYYVANERVGDIKFPSALEPVVRQLPGFSPTEATDASPLLLVVRNDRLAQLGEQDEPPFLPQVWRNQQWNTLPGLQEQSGTLSSTIESFPLVVSLDSTTTVGAVHRLLKNNTEVIDQFADFDEHLEVPTSDWIANAALNQLFAQSG</sequence>
<evidence type="ECO:0000313" key="1">
    <source>
        <dbReference type="EMBL" id="KAJ1964949.1"/>
    </source>
</evidence>
<dbReference type="Pfam" id="PF03665">
    <property type="entry name" value="UPF0172"/>
    <property type="match status" value="1"/>
</dbReference>
<organism evidence="1 2">
    <name type="scientific">Dispira parvispora</name>
    <dbReference type="NCBI Taxonomy" id="1520584"/>
    <lineage>
        <taxon>Eukaryota</taxon>
        <taxon>Fungi</taxon>
        <taxon>Fungi incertae sedis</taxon>
        <taxon>Zoopagomycota</taxon>
        <taxon>Kickxellomycotina</taxon>
        <taxon>Dimargaritomycetes</taxon>
        <taxon>Dimargaritales</taxon>
        <taxon>Dimargaritaceae</taxon>
        <taxon>Dispira</taxon>
    </lineage>
</organism>
<name>A0A9W8AV33_9FUNG</name>
<dbReference type="EMBL" id="JANBPY010000646">
    <property type="protein sequence ID" value="KAJ1964949.1"/>
    <property type="molecule type" value="Genomic_DNA"/>
</dbReference>
<reference evidence="1" key="1">
    <citation type="submission" date="2022-07" db="EMBL/GenBank/DDBJ databases">
        <title>Phylogenomic reconstructions and comparative analyses of Kickxellomycotina fungi.</title>
        <authorList>
            <person name="Reynolds N.K."/>
            <person name="Stajich J.E."/>
            <person name="Barry K."/>
            <person name="Grigoriev I.V."/>
            <person name="Crous P."/>
            <person name="Smith M.E."/>
        </authorList>
    </citation>
    <scope>NUCLEOTIDE SEQUENCE</scope>
    <source>
        <strain evidence="1">RSA 1196</strain>
    </source>
</reference>
<comment type="caution">
    <text evidence="1">The sequence shown here is derived from an EMBL/GenBank/DDBJ whole genome shotgun (WGS) entry which is preliminary data.</text>
</comment>
<accession>A0A9W8AV33</accession>
<dbReference type="AlphaFoldDB" id="A0A9W8AV33"/>
<dbReference type="Proteomes" id="UP001150925">
    <property type="component" value="Unassembled WGS sequence"/>
</dbReference>
<proteinExistence type="predicted"/>
<gene>
    <name evidence="1" type="ORF">IWQ62_002787</name>
</gene>
<dbReference type="PANTHER" id="PTHR12941:SF10">
    <property type="entry name" value="ER MEMBRANE PROTEIN COMPLEX SUBUNIT 8_9 HOMOLOG"/>
    <property type="match status" value="1"/>
</dbReference>
<dbReference type="GO" id="GO:0072546">
    <property type="term" value="C:EMC complex"/>
    <property type="evidence" value="ECO:0007669"/>
    <property type="project" value="InterPro"/>
</dbReference>